<keyword evidence="13" id="KW-1185">Reference proteome</keyword>
<dbReference type="InterPro" id="IPR001179">
    <property type="entry name" value="PPIase_FKBP_dom"/>
</dbReference>
<evidence type="ECO:0000313" key="12">
    <source>
        <dbReference type="EMBL" id="MFC4987240.1"/>
    </source>
</evidence>
<protein>
    <recommendedName>
        <fullName evidence="9">Peptidyl-prolyl cis-trans isomerase</fullName>
        <ecNumber evidence="9">5.2.1.8</ecNumber>
    </recommendedName>
</protein>
<evidence type="ECO:0000256" key="1">
    <source>
        <dbReference type="ARBA" id="ARBA00000971"/>
    </source>
</evidence>
<dbReference type="SUPFAM" id="SSF54534">
    <property type="entry name" value="FKBP-like"/>
    <property type="match status" value="1"/>
</dbReference>
<feature type="domain" description="PPIase FKBP-type" evidence="11">
    <location>
        <begin position="6"/>
        <end position="86"/>
    </location>
</feature>
<keyword evidence="6" id="KW-0143">Chaperone</keyword>
<dbReference type="Gene3D" id="3.10.50.40">
    <property type="match status" value="1"/>
</dbReference>
<dbReference type="PROSITE" id="PS50059">
    <property type="entry name" value="FKBP_PPIASE"/>
    <property type="match status" value="1"/>
</dbReference>
<keyword evidence="4" id="KW-0963">Cytoplasm</keyword>
<dbReference type="AlphaFoldDB" id="A0ABD5QCE6"/>
<keyword evidence="5 8" id="KW-0697">Rotamase</keyword>
<proteinExistence type="inferred from homology"/>
<evidence type="ECO:0000256" key="3">
    <source>
        <dbReference type="ARBA" id="ARBA00006577"/>
    </source>
</evidence>
<feature type="region of interest" description="Disordered" evidence="10">
    <location>
        <begin position="17"/>
        <end position="48"/>
    </location>
</feature>
<dbReference type="EC" id="5.2.1.8" evidence="9"/>
<name>A0ABD5QCE6_9EURY</name>
<sequence length="155" mass="16556">MSVEPGDRVLLEYVGRLEDGTVFATSDPPGTESGGPEPTGDDDESEPLAFTVGRNEVIEGLDEAVVGMDVGETATVTVPPEDGYGEYDPDRVREYDVGEFEAMVGRPPEIGLHVEARNDLHGDVTAVAGDTVEVDFNHELAGKTLVLDVRVRDVA</sequence>
<dbReference type="Proteomes" id="UP001595925">
    <property type="component" value="Unassembled WGS sequence"/>
</dbReference>
<evidence type="ECO:0000256" key="6">
    <source>
        <dbReference type="ARBA" id="ARBA00023186"/>
    </source>
</evidence>
<accession>A0ABD5QCE6</accession>
<evidence type="ECO:0000256" key="2">
    <source>
        <dbReference type="ARBA" id="ARBA00004496"/>
    </source>
</evidence>
<dbReference type="GO" id="GO:0005737">
    <property type="term" value="C:cytoplasm"/>
    <property type="evidence" value="ECO:0007669"/>
    <property type="project" value="UniProtKB-SubCell"/>
</dbReference>
<comment type="subcellular location">
    <subcellularLocation>
        <location evidence="2">Cytoplasm</location>
    </subcellularLocation>
</comment>
<comment type="caution">
    <text evidence="12">The sequence shown here is derived from an EMBL/GenBank/DDBJ whole genome shotgun (WGS) entry which is preliminary data.</text>
</comment>
<reference evidence="12 13" key="1">
    <citation type="journal article" date="2019" name="Int. J. Syst. Evol. Microbiol.">
        <title>The Global Catalogue of Microorganisms (GCM) 10K type strain sequencing project: providing services to taxonomists for standard genome sequencing and annotation.</title>
        <authorList>
            <consortium name="The Broad Institute Genomics Platform"/>
            <consortium name="The Broad Institute Genome Sequencing Center for Infectious Disease"/>
            <person name="Wu L."/>
            <person name="Ma J."/>
        </authorList>
    </citation>
    <scope>NUCLEOTIDE SEQUENCE [LARGE SCALE GENOMIC DNA]</scope>
    <source>
        <strain evidence="12 13">CGMCC 1.15824</strain>
    </source>
</reference>
<dbReference type="EMBL" id="JBHSJG010000018">
    <property type="protein sequence ID" value="MFC4987240.1"/>
    <property type="molecule type" value="Genomic_DNA"/>
</dbReference>
<dbReference type="GO" id="GO:0042026">
    <property type="term" value="P:protein refolding"/>
    <property type="evidence" value="ECO:0007669"/>
    <property type="project" value="UniProtKB-ARBA"/>
</dbReference>
<keyword evidence="7 8" id="KW-0413">Isomerase</keyword>
<evidence type="ECO:0000259" key="11">
    <source>
        <dbReference type="PROSITE" id="PS50059"/>
    </source>
</evidence>
<evidence type="ECO:0000313" key="13">
    <source>
        <dbReference type="Proteomes" id="UP001595925"/>
    </source>
</evidence>
<evidence type="ECO:0000256" key="9">
    <source>
        <dbReference type="RuleBase" id="RU003915"/>
    </source>
</evidence>
<dbReference type="GO" id="GO:0003755">
    <property type="term" value="F:peptidyl-prolyl cis-trans isomerase activity"/>
    <property type="evidence" value="ECO:0007669"/>
    <property type="project" value="UniProtKB-UniRule"/>
</dbReference>
<dbReference type="PANTHER" id="PTHR47861">
    <property type="entry name" value="FKBP-TYPE PEPTIDYL-PROLYL CIS-TRANS ISOMERASE SLYD"/>
    <property type="match status" value="1"/>
</dbReference>
<comment type="catalytic activity">
    <reaction evidence="1 8 9">
        <text>[protein]-peptidylproline (omega=180) = [protein]-peptidylproline (omega=0)</text>
        <dbReference type="Rhea" id="RHEA:16237"/>
        <dbReference type="Rhea" id="RHEA-COMP:10747"/>
        <dbReference type="Rhea" id="RHEA-COMP:10748"/>
        <dbReference type="ChEBI" id="CHEBI:83833"/>
        <dbReference type="ChEBI" id="CHEBI:83834"/>
        <dbReference type="EC" id="5.2.1.8"/>
    </reaction>
</comment>
<evidence type="ECO:0000256" key="5">
    <source>
        <dbReference type="ARBA" id="ARBA00023110"/>
    </source>
</evidence>
<evidence type="ECO:0000256" key="7">
    <source>
        <dbReference type="ARBA" id="ARBA00023235"/>
    </source>
</evidence>
<dbReference type="Pfam" id="PF00254">
    <property type="entry name" value="FKBP_C"/>
    <property type="match status" value="1"/>
</dbReference>
<evidence type="ECO:0000256" key="8">
    <source>
        <dbReference type="PROSITE-ProRule" id="PRU00277"/>
    </source>
</evidence>
<feature type="compositionally biased region" description="Low complexity" evidence="10">
    <location>
        <begin position="26"/>
        <end position="38"/>
    </location>
</feature>
<evidence type="ECO:0000256" key="4">
    <source>
        <dbReference type="ARBA" id="ARBA00022490"/>
    </source>
</evidence>
<dbReference type="PANTHER" id="PTHR47861:SF3">
    <property type="entry name" value="FKBP-TYPE PEPTIDYL-PROLYL CIS-TRANS ISOMERASE SLYD"/>
    <property type="match status" value="1"/>
</dbReference>
<comment type="similarity">
    <text evidence="3 9">Belongs to the FKBP-type PPIase family.</text>
</comment>
<dbReference type="RefSeq" id="WP_114578300.1">
    <property type="nucleotide sequence ID" value="NZ_JAIVEF010000007.1"/>
</dbReference>
<gene>
    <name evidence="12" type="ORF">ACFPFO_05555</name>
</gene>
<organism evidence="12 13">
    <name type="scientific">Saliphagus infecundisoli</name>
    <dbReference type="NCBI Taxonomy" id="1849069"/>
    <lineage>
        <taxon>Archaea</taxon>
        <taxon>Methanobacteriati</taxon>
        <taxon>Methanobacteriota</taxon>
        <taxon>Stenosarchaea group</taxon>
        <taxon>Halobacteria</taxon>
        <taxon>Halobacteriales</taxon>
        <taxon>Natrialbaceae</taxon>
        <taxon>Saliphagus</taxon>
    </lineage>
</organism>
<dbReference type="InterPro" id="IPR046357">
    <property type="entry name" value="PPIase_dom_sf"/>
</dbReference>
<evidence type="ECO:0000256" key="10">
    <source>
        <dbReference type="SAM" id="MobiDB-lite"/>
    </source>
</evidence>